<sequence>MRYGWFIFIWCVSSFTWASPLSFGVVPQQSPEELAKRWVPILENLSETTGFSIEFHTASTIPEFEQRVLNGEYDLVYMNPYHYTFFHQQPGYVALAKQKDQKLQGIIVVAQENPIKSIQDLDGKSLAFPSPAAFAATIIPQALLKKEGINIESQYVSSHDSVYLNVANGFFVAGGGIKRTFNNAPKAITSQLRILWESPSFTPHAFAYHPRLHSDQVSAVQNALVNLDQTEKGRLQLKAIGFSGIEAARDSDWDDIRELDIQTLSHLLKE</sequence>
<dbReference type="CDD" id="cd01071">
    <property type="entry name" value="PBP2_PhnD_like"/>
    <property type="match status" value="1"/>
</dbReference>
<gene>
    <name evidence="1" type="ordered locus">VC0395_A0608</name>
</gene>
<evidence type="ECO:0000313" key="1">
    <source>
        <dbReference type="EMBL" id="ABQ20592.1"/>
    </source>
</evidence>
<protein>
    <recommendedName>
        <fullName evidence="2">Periplasmic binding protein-related protein</fullName>
    </recommendedName>
</protein>
<organism evidence="1">
    <name type="scientific">Vibrio cholerae serotype O1 (strain ATCC 39541 / Classical Ogawa 395 / O395)</name>
    <dbReference type="NCBI Taxonomy" id="345073"/>
    <lineage>
        <taxon>Bacteria</taxon>
        <taxon>Pseudomonadati</taxon>
        <taxon>Pseudomonadota</taxon>
        <taxon>Gammaproteobacteria</taxon>
        <taxon>Vibrionales</taxon>
        <taxon>Vibrionaceae</taxon>
        <taxon>Vibrio</taxon>
    </lineage>
</organism>
<dbReference type="Pfam" id="PF12974">
    <property type="entry name" value="Phosphonate-bd"/>
    <property type="match status" value="1"/>
</dbReference>
<dbReference type="EMBL" id="CP000627">
    <property type="protein sequence ID" value="ABQ20592.1"/>
    <property type="molecule type" value="Genomic_DNA"/>
</dbReference>
<proteinExistence type="predicted"/>
<dbReference type="KEGG" id="vcr:VC395_1104"/>
<name>A0A0H3AJI5_VIBC3</name>
<evidence type="ECO:0008006" key="2">
    <source>
        <dbReference type="Google" id="ProtNLM"/>
    </source>
</evidence>
<accession>A0A0H3AJI5</accession>
<dbReference type="eggNOG" id="COG3221">
    <property type="taxonomic scope" value="Bacteria"/>
</dbReference>
<reference evidence="1" key="1">
    <citation type="submission" date="2007-03" db="EMBL/GenBank/DDBJ databases">
        <authorList>
            <person name="Heidelberg J."/>
        </authorList>
    </citation>
    <scope>NUCLEOTIDE SEQUENCE [LARGE SCALE GENOMIC DNA]</scope>
    <source>
        <strain evidence="1">O395</strain>
    </source>
</reference>
<dbReference type="AlphaFoldDB" id="A0A0H3AJI5"/>
<dbReference type="OrthoDB" id="5343002at2"/>
<dbReference type="KEGG" id="vco:VC0395_A0608"/>
<dbReference type="SUPFAM" id="SSF53850">
    <property type="entry name" value="Periplasmic binding protein-like II"/>
    <property type="match status" value="1"/>
</dbReference>
<dbReference type="PATRIC" id="fig|345073.21.peg.1072"/>
<dbReference type="Gene3D" id="3.40.190.10">
    <property type="entry name" value="Periplasmic binding protein-like II"/>
    <property type="match status" value="2"/>
</dbReference>
<dbReference type="Proteomes" id="UP000000249">
    <property type="component" value="Chromosome 1"/>
</dbReference>
<dbReference type="RefSeq" id="WP_001268833.1">
    <property type="nucleotide sequence ID" value="NC_009457.1"/>
</dbReference>
<dbReference type="PANTHER" id="PTHR35841">
    <property type="entry name" value="PHOSPHONATES-BINDING PERIPLASMIC PROTEIN"/>
    <property type="match status" value="1"/>
</dbReference>
<dbReference type="PANTHER" id="PTHR35841:SF1">
    <property type="entry name" value="PHOSPHONATES-BINDING PERIPLASMIC PROTEIN"/>
    <property type="match status" value="1"/>
</dbReference>